<sequence length="92" mass="10525">MFWYGAVEIDRKHLVVWVLLAGSPSRLPAWYFPSKDRADSQYEADLLAEIERMRETVVACFAREGWPDADRVAVGFDSEARVGDGGGWHYFK</sequence>
<dbReference type="RefSeq" id="WP_157742503.1">
    <property type="nucleotide sequence ID" value="NZ_LT607409.1"/>
</dbReference>
<proteinExistence type="predicted"/>
<organism evidence="1 2">
    <name type="scientific">Micromonospora chokoriensis</name>
    <dbReference type="NCBI Taxonomy" id="356851"/>
    <lineage>
        <taxon>Bacteria</taxon>
        <taxon>Bacillati</taxon>
        <taxon>Actinomycetota</taxon>
        <taxon>Actinomycetes</taxon>
        <taxon>Micromonosporales</taxon>
        <taxon>Micromonosporaceae</taxon>
        <taxon>Micromonospora</taxon>
    </lineage>
</organism>
<evidence type="ECO:0000313" key="2">
    <source>
        <dbReference type="Proteomes" id="UP000198224"/>
    </source>
</evidence>
<protein>
    <submittedName>
        <fullName evidence="1">Uncharacterized protein</fullName>
    </submittedName>
</protein>
<name>A0A1C4XA27_9ACTN</name>
<keyword evidence="2" id="KW-1185">Reference proteome</keyword>
<reference evidence="2" key="1">
    <citation type="submission" date="2016-06" db="EMBL/GenBank/DDBJ databases">
        <authorList>
            <person name="Varghese N."/>
            <person name="Submissions Spin"/>
        </authorList>
    </citation>
    <scope>NUCLEOTIDE SEQUENCE [LARGE SCALE GENOMIC DNA]</scope>
    <source>
        <strain evidence="2">DSM 45160</strain>
    </source>
</reference>
<gene>
    <name evidence="1" type="ORF">GA0070612_3361</name>
</gene>
<dbReference type="AlphaFoldDB" id="A0A1C4XA27"/>
<accession>A0A1C4XA27</accession>
<evidence type="ECO:0000313" key="1">
    <source>
        <dbReference type="EMBL" id="SCF05360.1"/>
    </source>
</evidence>
<dbReference type="EMBL" id="LT607409">
    <property type="protein sequence ID" value="SCF05360.1"/>
    <property type="molecule type" value="Genomic_DNA"/>
</dbReference>
<dbReference type="Proteomes" id="UP000198224">
    <property type="component" value="Chromosome I"/>
</dbReference>